<protein>
    <submittedName>
        <fullName evidence="1">Uncharacterized protein</fullName>
    </submittedName>
</protein>
<comment type="caution">
    <text evidence="1">The sequence shown here is derived from an EMBL/GenBank/DDBJ whole genome shotgun (WGS) entry which is preliminary data.</text>
</comment>
<dbReference type="AlphaFoldDB" id="A0A318JWM8"/>
<evidence type="ECO:0000313" key="1">
    <source>
        <dbReference type="EMBL" id="PXX61009.1"/>
    </source>
</evidence>
<organism evidence="1 2">
    <name type="scientific">Nocardia tenerifensis</name>
    <dbReference type="NCBI Taxonomy" id="228006"/>
    <lineage>
        <taxon>Bacteria</taxon>
        <taxon>Bacillati</taxon>
        <taxon>Actinomycetota</taxon>
        <taxon>Actinomycetes</taxon>
        <taxon>Mycobacteriales</taxon>
        <taxon>Nocardiaceae</taxon>
        <taxon>Nocardia</taxon>
    </lineage>
</organism>
<name>A0A318JWM8_9NOCA</name>
<dbReference type="Proteomes" id="UP000247569">
    <property type="component" value="Unassembled WGS sequence"/>
</dbReference>
<dbReference type="EMBL" id="QJKF01000009">
    <property type="protein sequence ID" value="PXX61009.1"/>
    <property type="molecule type" value="Genomic_DNA"/>
</dbReference>
<reference evidence="1 2" key="1">
    <citation type="submission" date="2018-05" db="EMBL/GenBank/DDBJ databases">
        <title>Genomic Encyclopedia of Type Strains, Phase IV (KMG-IV): sequencing the most valuable type-strain genomes for metagenomic binning, comparative biology and taxonomic classification.</title>
        <authorList>
            <person name="Goeker M."/>
        </authorList>
    </citation>
    <scope>NUCLEOTIDE SEQUENCE [LARGE SCALE GENOMIC DNA]</scope>
    <source>
        <strain evidence="1 2">DSM 44704</strain>
    </source>
</reference>
<accession>A0A318JWM8</accession>
<evidence type="ECO:0000313" key="2">
    <source>
        <dbReference type="Proteomes" id="UP000247569"/>
    </source>
</evidence>
<gene>
    <name evidence="1" type="ORF">DFR70_109200</name>
</gene>
<dbReference type="OrthoDB" id="4558015at2"/>
<sequence>MRRRISHRALWRYLLRGLILCGACAGGSARCYLEWARENPADGQSVECWDWSVPHRWYEAAHRH</sequence>
<dbReference type="RefSeq" id="WP_040741193.1">
    <property type="nucleotide sequence ID" value="NZ_QJKF01000009.1"/>
</dbReference>
<proteinExistence type="predicted"/>
<keyword evidence="2" id="KW-1185">Reference proteome</keyword>